<gene>
    <name evidence="1" type="ORF">F8B43_4409</name>
</gene>
<reference evidence="1 2" key="1">
    <citation type="submission" date="2019-10" db="EMBL/GenBank/DDBJ databases">
        <title>Draft Genome Sequence of the Caffeine Degrading Methylotroph Methylorubrum populi PINKEL.</title>
        <authorList>
            <person name="Dawson S.C."/>
            <person name="Zhang X."/>
            <person name="Wright M.E."/>
            <person name="Sharma G."/>
            <person name="Langner J.T."/>
            <person name="Ditty J.L."/>
            <person name="Subuyuj G.A."/>
        </authorList>
    </citation>
    <scope>NUCLEOTIDE SEQUENCE [LARGE SCALE GENOMIC DNA]</scope>
    <source>
        <strain evidence="1 2">Pinkel</strain>
    </source>
</reference>
<dbReference type="EMBL" id="WEKV01000018">
    <property type="protein sequence ID" value="KAB7783115.1"/>
    <property type="molecule type" value="Genomic_DNA"/>
</dbReference>
<organism evidence="1 2">
    <name type="scientific">Methylorubrum populi</name>
    <dbReference type="NCBI Taxonomy" id="223967"/>
    <lineage>
        <taxon>Bacteria</taxon>
        <taxon>Pseudomonadati</taxon>
        <taxon>Pseudomonadota</taxon>
        <taxon>Alphaproteobacteria</taxon>
        <taxon>Hyphomicrobiales</taxon>
        <taxon>Methylobacteriaceae</taxon>
        <taxon>Methylorubrum</taxon>
    </lineage>
</organism>
<name>A0A833J227_9HYPH</name>
<evidence type="ECO:0000313" key="2">
    <source>
        <dbReference type="Proteomes" id="UP000469949"/>
    </source>
</evidence>
<accession>A0A833J227</accession>
<evidence type="ECO:0000313" key="1">
    <source>
        <dbReference type="EMBL" id="KAB7783115.1"/>
    </source>
</evidence>
<evidence type="ECO:0008006" key="3">
    <source>
        <dbReference type="Google" id="ProtNLM"/>
    </source>
</evidence>
<sequence>MGQPVDGARSGGCGQAPCNGSKRNLLAMSRLTRSLVAALALSCGAVPPARAAAEPPLSALTLTGPERTIFSATRDACDGADVPDASARAFRDASGQIVVFGLHYRNRALRGPDFDSLKIDCRVVLDSGEKADPALYDDRSWITATWTEDGTNIAALLHHEYQANEHEGRCRSKVYLECWYNTVTAAFSRDGGLRFTRATPPAVVAGAPFRQEEGQGRHRGFFNPSNIVGDGRTRSFLASTTGWDRPGSDQEAGVCLFRTERPEDPTSWRAWTGTGFTAAFPDPYRKTVKLADTCKPIAPFPAPVGAVVRHRGSGAWIAVFMAAKGGAFPESGFYWSTSRDLLSWDMPRLLLAGATLYDDPCKAKGRLIAYPSLLDPEAKGRNFDDVGEAALLTFATLRLEGCSITSDRDLVRRPVAIKVWP</sequence>
<dbReference type="AlphaFoldDB" id="A0A833J227"/>
<dbReference type="Proteomes" id="UP000469949">
    <property type="component" value="Unassembled WGS sequence"/>
</dbReference>
<protein>
    <recommendedName>
        <fullName evidence="3">DUF4185 domain-containing protein</fullName>
    </recommendedName>
</protein>
<comment type="caution">
    <text evidence="1">The sequence shown here is derived from an EMBL/GenBank/DDBJ whole genome shotgun (WGS) entry which is preliminary data.</text>
</comment>
<proteinExistence type="predicted"/>